<dbReference type="PANTHER" id="PTHR47926">
    <property type="entry name" value="PENTATRICOPEPTIDE REPEAT-CONTAINING PROTEIN"/>
    <property type="match status" value="1"/>
</dbReference>
<evidence type="ECO:0000256" key="1">
    <source>
        <dbReference type="ARBA" id="ARBA00022737"/>
    </source>
</evidence>
<dbReference type="Pfam" id="PF13041">
    <property type="entry name" value="PPR_2"/>
    <property type="match status" value="1"/>
</dbReference>
<dbReference type="OrthoDB" id="185373at2759"/>
<dbReference type="InterPro" id="IPR011990">
    <property type="entry name" value="TPR-like_helical_dom_sf"/>
</dbReference>
<evidence type="ECO:0000313" key="4">
    <source>
        <dbReference type="Proteomes" id="UP000283530"/>
    </source>
</evidence>
<accession>A0A3S3N294</accession>
<dbReference type="InterPro" id="IPR046960">
    <property type="entry name" value="PPR_At4g14850-like_plant"/>
</dbReference>
<feature type="repeat" description="PPR" evidence="2">
    <location>
        <begin position="144"/>
        <end position="178"/>
    </location>
</feature>
<feature type="repeat" description="PPR" evidence="2">
    <location>
        <begin position="245"/>
        <end position="279"/>
    </location>
</feature>
<dbReference type="InterPro" id="IPR046848">
    <property type="entry name" value="E_motif"/>
</dbReference>
<protein>
    <submittedName>
        <fullName evidence="3">Pentatricopeptide repeat-containing-like protein</fullName>
    </submittedName>
</protein>
<comment type="caution">
    <text evidence="3">The sequence shown here is derived from an EMBL/GenBank/DDBJ whole genome shotgun (WGS) entry which is preliminary data.</text>
</comment>
<evidence type="ECO:0000256" key="2">
    <source>
        <dbReference type="PROSITE-ProRule" id="PRU00708"/>
    </source>
</evidence>
<dbReference type="GO" id="GO:0009451">
    <property type="term" value="P:RNA modification"/>
    <property type="evidence" value="ECO:0007669"/>
    <property type="project" value="InterPro"/>
</dbReference>
<keyword evidence="4" id="KW-1185">Reference proteome</keyword>
<dbReference type="PANTHER" id="PTHR47926:SF436">
    <property type="entry name" value="PENTATRICOPEPTIDE REPEAT-CONTAINING PROTEIN ELI1, CHLOROPLASTIC-LIKE ISOFORM X2"/>
    <property type="match status" value="1"/>
</dbReference>
<dbReference type="PROSITE" id="PS51375">
    <property type="entry name" value="PPR"/>
    <property type="match status" value="4"/>
</dbReference>
<dbReference type="FunFam" id="1.25.40.10:FF:000184">
    <property type="entry name" value="Pentatricopeptide repeat-containing protein, chloroplastic"/>
    <property type="match status" value="1"/>
</dbReference>
<feature type="repeat" description="PPR" evidence="2">
    <location>
        <begin position="316"/>
        <end position="346"/>
    </location>
</feature>
<dbReference type="GO" id="GO:0003723">
    <property type="term" value="F:RNA binding"/>
    <property type="evidence" value="ECO:0007669"/>
    <property type="project" value="InterPro"/>
</dbReference>
<dbReference type="NCBIfam" id="TIGR00756">
    <property type="entry name" value="PPR"/>
    <property type="match status" value="3"/>
</dbReference>
<feature type="repeat" description="PPR" evidence="2">
    <location>
        <begin position="43"/>
        <end position="77"/>
    </location>
</feature>
<dbReference type="Proteomes" id="UP000283530">
    <property type="component" value="Unassembled WGS sequence"/>
</dbReference>
<dbReference type="Pfam" id="PF20431">
    <property type="entry name" value="E_motif"/>
    <property type="match status" value="1"/>
</dbReference>
<dbReference type="Pfam" id="PF01535">
    <property type="entry name" value="PPR"/>
    <property type="match status" value="4"/>
</dbReference>
<keyword evidence="1" id="KW-0677">Repeat</keyword>
<dbReference type="EMBL" id="QPKB01000011">
    <property type="protein sequence ID" value="RWR94531.1"/>
    <property type="molecule type" value="Genomic_DNA"/>
</dbReference>
<proteinExistence type="predicted"/>
<sequence length="425" mass="47149">MIVSGMSRDAFPASRLLKFTTATLDTPHIPLTNLIFSQIQGPDVYSYNLMIRAFSLSCHPLTSLSLYHNLLFQGLHPNEYTLCFLLTCCANAFALREGRQVHVHLIKHGFKHRVFAATSLIHMYGNCQTLPDALQLFEEMPQRSEVTWGAMIDACVAHGELIKGLQLLVEMSCLRVEASNATLVTALCACGEMGDFGLGRMIHAYIEIRGLEHNVTLGTSLVDMYAKCGAIDMAMEVFHAIPEKSAATWNCMIHGLAMNSRAGAALNFFGEMQRMGVRPNAATFVGVLHACSHAGLVRDGIEWFYSMSEKYSLVPNIKHYGCMVDLLSRAGRLEEALEVIRKMPIEPDVVIWGALFGACRIHGNTKLGELVGAQIIKLQPHHTGGYTFLSDMYAMAKRWDNVFEVRGAMMEMDMRKTPGCSFISD</sequence>
<name>A0A3S3N294_9MAGN</name>
<dbReference type="InterPro" id="IPR002885">
    <property type="entry name" value="PPR_rpt"/>
</dbReference>
<organism evidence="3 4">
    <name type="scientific">Cinnamomum micranthum f. kanehirae</name>
    <dbReference type="NCBI Taxonomy" id="337451"/>
    <lineage>
        <taxon>Eukaryota</taxon>
        <taxon>Viridiplantae</taxon>
        <taxon>Streptophyta</taxon>
        <taxon>Embryophyta</taxon>
        <taxon>Tracheophyta</taxon>
        <taxon>Spermatophyta</taxon>
        <taxon>Magnoliopsida</taxon>
        <taxon>Magnoliidae</taxon>
        <taxon>Laurales</taxon>
        <taxon>Lauraceae</taxon>
        <taxon>Cinnamomum</taxon>
    </lineage>
</organism>
<dbReference type="STRING" id="337451.A0A3S3N294"/>
<reference evidence="3 4" key="1">
    <citation type="journal article" date="2019" name="Nat. Plants">
        <title>Stout camphor tree genome fills gaps in understanding of flowering plant genome evolution.</title>
        <authorList>
            <person name="Chaw S.M."/>
            <person name="Liu Y.C."/>
            <person name="Wu Y.W."/>
            <person name="Wang H.Y."/>
            <person name="Lin C.I."/>
            <person name="Wu C.S."/>
            <person name="Ke H.M."/>
            <person name="Chang L.Y."/>
            <person name="Hsu C.Y."/>
            <person name="Yang H.T."/>
            <person name="Sudianto E."/>
            <person name="Hsu M.H."/>
            <person name="Wu K.P."/>
            <person name="Wang L.N."/>
            <person name="Leebens-Mack J.H."/>
            <person name="Tsai I.J."/>
        </authorList>
    </citation>
    <scope>NUCLEOTIDE SEQUENCE [LARGE SCALE GENOMIC DNA]</scope>
    <source>
        <strain evidence="4">cv. Chaw 1501</strain>
        <tissue evidence="3">Young leaves</tissue>
    </source>
</reference>
<dbReference type="Gene3D" id="1.25.40.10">
    <property type="entry name" value="Tetratricopeptide repeat domain"/>
    <property type="match status" value="3"/>
</dbReference>
<dbReference type="AlphaFoldDB" id="A0A3S3N294"/>
<evidence type="ECO:0000313" key="3">
    <source>
        <dbReference type="EMBL" id="RWR94531.1"/>
    </source>
</evidence>
<gene>
    <name evidence="3" type="ORF">CKAN_02383000</name>
</gene>
<dbReference type="FunFam" id="1.25.40.10:FF:000344">
    <property type="entry name" value="Pentatricopeptide repeat-containing protein"/>
    <property type="match status" value="1"/>
</dbReference>